<evidence type="ECO:0000313" key="3">
    <source>
        <dbReference type="Proteomes" id="UP000244571"/>
    </source>
</evidence>
<dbReference type="InterPro" id="IPR007410">
    <property type="entry name" value="LpqE-like"/>
</dbReference>
<feature type="chain" id="PRO_5015353240" evidence="1">
    <location>
        <begin position="20"/>
        <end position="174"/>
    </location>
</feature>
<reference evidence="2 3" key="1">
    <citation type="submission" date="2018-04" db="EMBL/GenBank/DDBJ databases">
        <title>Bordetella sp. HZ20 isolated from seawater.</title>
        <authorList>
            <person name="Sun C."/>
        </authorList>
    </citation>
    <scope>NUCLEOTIDE SEQUENCE [LARGE SCALE GENOMIC DNA]</scope>
    <source>
        <strain evidence="2 3">HZ20</strain>
    </source>
</reference>
<dbReference type="InterPro" id="IPR036182">
    <property type="entry name" value="PCuAC_sf"/>
</dbReference>
<dbReference type="AlphaFoldDB" id="A0A2R4XJN7"/>
<dbReference type="EMBL" id="CP028901">
    <property type="protein sequence ID" value="AWB33919.1"/>
    <property type="molecule type" value="Genomic_DNA"/>
</dbReference>
<dbReference type="Pfam" id="PF04314">
    <property type="entry name" value="PCuAC"/>
    <property type="match status" value="1"/>
</dbReference>
<dbReference type="KEGG" id="boz:DBV39_09605"/>
<sequence>MKRVIVGAFVLCTGSIVYAAGPHDAHVPVAAHAQTAQHVSKGADGGAELSKTLTVSDCWIRSLPRPTPSAGYFVIKNAGNSEAKLASMSIAAFDQVSLHQTIDQDGKSRMAVADAVSIPAGGELEFKPGSYHAMLEKPTQALAVGKEVEADFAFQSGETAKALCEVKPANALSK</sequence>
<dbReference type="RefSeq" id="WP_108621346.1">
    <property type="nucleotide sequence ID" value="NZ_CP028901.1"/>
</dbReference>
<proteinExistence type="predicted"/>
<name>A0A2R4XJN7_9BURK</name>
<keyword evidence="1" id="KW-0732">Signal</keyword>
<dbReference type="Gene3D" id="2.60.40.1890">
    <property type="entry name" value="PCu(A)C copper chaperone"/>
    <property type="match status" value="1"/>
</dbReference>
<dbReference type="OrthoDB" id="9796962at2"/>
<organism evidence="2 3">
    <name type="scientific">Orrella marina</name>
    <dbReference type="NCBI Taxonomy" id="2163011"/>
    <lineage>
        <taxon>Bacteria</taxon>
        <taxon>Pseudomonadati</taxon>
        <taxon>Pseudomonadota</taxon>
        <taxon>Betaproteobacteria</taxon>
        <taxon>Burkholderiales</taxon>
        <taxon>Alcaligenaceae</taxon>
        <taxon>Orrella</taxon>
    </lineage>
</organism>
<keyword evidence="3" id="KW-1185">Reference proteome</keyword>
<dbReference type="SUPFAM" id="SSF110087">
    <property type="entry name" value="DR1885-like metal-binding protein"/>
    <property type="match status" value="1"/>
</dbReference>
<protein>
    <submittedName>
        <fullName evidence="2">Copper transporter</fullName>
    </submittedName>
</protein>
<dbReference type="Proteomes" id="UP000244571">
    <property type="component" value="Chromosome"/>
</dbReference>
<dbReference type="PANTHER" id="PTHR36302:SF1">
    <property type="entry name" value="COPPER CHAPERONE PCU(A)C"/>
    <property type="match status" value="1"/>
</dbReference>
<evidence type="ECO:0000256" key="1">
    <source>
        <dbReference type="SAM" id="SignalP"/>
    </source>
</evidence>
<gene>
    <name evidence="2" type="ORF">DBV39_09605</name>
</gene>
<dbReference type="PANTHER" id="PTHR36302">
    <property type="entry name" value="BLR7088 PROTEIN"/>
    <property type="match status" value="1"/>
</dbReference>
<accession>A0A2R4XJN7</accession>
<evidence type="ECO:0000313" key="2">
    <source>
        <dbReference type="EMBL" id="AWB33919.1"/>
    </source>
</evidence>
<feature type="signal peptide" evidence="1">
    <location>
        <begin position="1"/>
        <end position="19"/>
    </location>
</feature>
<dbReference type="InterPro" id="IPR058248">
    <property type="entry name" value="Lxx211020-like"/>
</dbReference>